<dbReference type="InterPro" id="IPR029033">
    <property type="entry name" value="His_PPase_superfam"/>
</dbReference>
<reference evidence="1" key="1">
    <citation type="submission" date="2020-03" db="EMBL/GenBank/DDBJ databases">
        <title>Solimonas marina sp. nov., isolated from deep seawater of the Pacific Ocean.</title>
        <authorList>
            <person name="Liu X."/>
            <person name="Lai Q."/>
            <person name="Sun F."/>
            <person name="Gai Y."/>
            <person name="Li G."/>
            <person name="Shao Z."/>
        </authorList>
    </citation>
    <scope>NUCLEOTIDE SEQUENCE</scope>
    <source>
        <strain evidence="1">C16B3</strain>
    </source>
</reference>
<organism evidence="1 2">
    <name type="scientific">Solimonas marina</name>
    <dbReference type="NCBI Taxonomy" id="2714601"/>
    <lineage>
        <taxon>Bacteria</taxon>
        <taxon>Pseudomonadati</taxon>
        <taxon>Pseudomonadota</taxon>
        <taxon>Gammaproteobacteria</taxon>
        <taxon>Nevskiales</taxon>
        <taxon>Nevskiaceae</taxon>
        <taxon>Solimonas</taxon>
    </lineage>
</organism>
<dbReference type="RefSeq" id="WP_168146249.1">
    <property type="nucleotide sequence ID" value="NZ_JAAVXB010000001.1"/>
</dbReference>
<sequence>MRAWFLRHGETTRPGCYLGRTDAPLTVAGMAQMRAATTAMPCARIVSSPLRRCADFARSLAALRALPLSFDPRLRELDFGAWDGVPVAELHAREPQALGDFWRDPDAHPPPGGETLTALRERLAAALQTLAGGRGDVLVVTHGGPLRMLLSWCEPRTTAPLSALSVPHAMCVSTELTHADGRVQLRRYGDGGML</sequence>
<keyword evidence="2" id="KW-1185">Reference proteome</keyword>
<dbReference type="InterPro" id="IPR013078">
    <property type="entry name" value="His_Pase_superF_clade-1"/>
</dbReference>
<dbReference type="Pfam" id="PF00300">
    <property type="entry name" value="His_Phos_1"/>
    <property type="match status" value="1"/>
</dbReference>
<dbReference type="GO" id="GO:0016791">
    <property type="term" value="F:phosphatase activity"/>
    <property type="evidence" value="ECO:0007669"/>
    <property type="project" value="TreeGrafter"/>
</dbReference>
<dbReference type="SMART" id="SM00855">
    <property type="entry name" value="PGAM"/>
    <property type="match status" value="1"/>
</dbReference>
<dbReference type="EMBL" id="JAAVXB010000001">
    <property type="protein sequence ID" value="NKF21003.1"/>
    <property type="molecule type" value="Genomic_DNA"/>
</dbReference>
<dbReference type="GO" id="GO:0005737">
    <property type="term" value="C:cytoplasm"/>
    <property type="evidence" value="ECO:0007669"/>
    <property type="project" value="TreeGrafter"/>
</dbReference>
<dbReference type="Proteomes" id="UP000653472">
    <property type="component" value="Unassembled WGS sequence"/>
</dbReference>
<accession>A0A969W7N8</accession>
<gene>
    <name evidence="1" type="ORF">G7Y82_01660</name>
</gene>
<evidence type="ECO:0000313" key="1">
    <source>
        <dbReference type="EMBL" id="NKF21003.1"/>
    </source>
</evidence>
<dbReference type="SUPFAM" id="SSF53254">
    <property type="entry name" value="Phosphoglycerate mutase-like"/>
    <property type="match status" value="1"/>
</dbReference>
<dbReference type="PANTHER" id="PTHR48100">
    <property type="entry name" value="BROAD-SPECIFICITY PHOSPHATASE YOR283W-RELATED"/>
    <property type="match status" value="1"/>
</dbReference>
<dbReference type="AlphaFoldDB" id="A0A969W7N8"/>
<dbReference type="Gene3D" id="3.40.50.1240">
    <property type="entry name" value="Phosphoglycerate mutase-like"/>
    <property type="match status" value="1"/>
</dbReference>
<dbReference type="InterPro" id="IPR050275">
    <property type="entry name" value="PGM_Phosphatase"/>
</dbReference>
<proteinExistence type="predicted"/>
<evidence type="ECO:0000313" key="2">
    <source>
        <dbReference type="Proteomes" id="UP000653472"/>
    </source>
</evidence>
<comment type="caution">
    <text evidence="1">The sequence shown here is derived from an EMBL/GenBank/DDBJ whole genome shotgun (WGS) entry which is preliminary data.</text>
</comment>
<protein>
    <submittedName>
        <fullName evidence="1">Histidine phosphatase family protein</fullName>
    </submittedName>
</protein>
<dbReference type="CDD" id="cd07067">
    <property type="entry name" value="HP_PGM_like"/>
    <property type="match status" value="1"/>
</dbReference>
<name>A0A969W7N8_9GAMM</name>
<dbReference type="PANTHER" id="PTHR48100:SF1">
    <property type="entry name" value="HISTIDINE PHOSPHATASE FAMILY PROTEIN-RELATED"/>
    <property type="match status" value="1"/>
</dbReference>